<keyword evidence="4" id="KW-1185">Reference proteome</keyword>
<feature type="compositionally biased region" description="Basic and acidic residues" evidence="2">
    <location>
        <begin position="61"/>
        <end position="79"/>
    </location>
</feature>
<gene>
    <name evidence="3" type="ORF">F511_18901</name>
</gene>
<evidence type="ECO:0000256" key="2">
    <source>
        <dbReference type="SAM" id="MobiDB-lite"/>
    </source>
</evidence>
<organism evidence="3 4">
    <name type="scientific">Dorcoceras hygrometricum</name>
    <dbReference type="NCBI Taxonomy" id="472368"/>
    <lineage>
        <taxon>Eukaryota</taxon>
        <taxon>Viridiplantae</taxon>
        <taxon>Streptophyta</taxon>
        <taxon>Embryophyta</taxon>
        <taxon>Tracheophyta</taxon>
        <taxon>Spermatophyta</taxon>
        <taxon>Magnoliopsida</taxon>
        <taxon>eudicotyledons</taxon>
        <taxon>Gunneridae</taxon>
        <taxon>Pentapetalae</taxon>
        <taxon>asterids</taxon>
        <taxon>lamiids</taxon>
        <taxon>Lamiales</taxon>
        <taxon>Gesneriaceae</taxon>
        <taxon>Didymocarpoideae</taxon>
        <taxon>Trichosporeae</taxon>
        <taxon>Loxocarpinae</taxon>
        <taxon>Dorcoceras</taxon>
    </lineage>
</organism>
<evidence type="ECO:0000313" key="4">
    <source>
        <dbReference type="Proteomes" id="UP000250235"/>
    </source>
</evidence>
<keyword evidence="1" id="KW-0175">Coiled coil</keyword>
<sequence length="288" mass="32744">MTKAEMMEALKEMKAKSKGASSSRTPSKEKWKEPSERKERHKKRRNEEMGTESARVTVPKDPSEEQDGRTNKDPEHQSTEEPYILLDTSAISFVSSPSGPVSLDFIRRLIPDRDFDQVKRTPDLKVLETAGLHFMQSLVWFGEAASRFSKAREEVIMTRRSMDGVLGRHDVLMKQLEEIQTKKNVEKESLSVELESARTEVQALRAQLITLLATRAWLRPVSRGNRHFTVGRGRLRQSDPRPEARLLRQPTLEDMTRSTRMDSPRQVGRNKFRRSEAAAAAAQGGGGF</sequence>
<feature type="region of interest" description="Disordered" evidence="2">
    <location>
        <begin position="1"/>
        <end position="80"/>
    </location>
</feature>
<feature type="region of interest" description="Disordered" evidence="2">
    <location>
        <begin position="250"/>
        <end position="288"/>
    </location>
</feature>
<dbReference type="Proteomes" id="UP000250235">
    <property type="component" value="Unassembled WGS sequence"/>
</dbReference>
<feature type="compositionally biased region" description="Basic and acidic residues" evidence="2">
    <location>
        <begin position="26"/>
        <end position="38"/>
    </location>
</feature>
<accession>A0A2Z7CH94</accession>
<feature type="compositionally biased region" description="Basic and acidic residues" evidence="2">
    <location>
        <begin position="254"/>
        <end position="263"/>
    </location>
</feature>
<evidence type="ECO:0000256" key="1">
    <source>
        <dbReference type="SAM" id="Coils"/>
    </source>
</evidence>
<dbReference type="AlphaFoldDB" id="A0A2Z7CH94"/>
<dbReference type="GO" id="GO:0016740">
    <property type="term" value="F:transferase activity"/>
    <property type="evidence" value="ECO:0007669"/>
    <property type="project" value="UniProtKB-KW"/>
</dbReference>
<name>A0A2Z7CH94_9LAMI</name>
<protein>
    <submittedName>
        <fullName evidence="3">GPI ethanolamine phosphate transferase 1</fullName>
    </submittedName>
</protein>
<reference evidence="3 4" key="1">
    <citation type="journal article" date="2015" name="Proc. Natl. Acad. Sci. U.S.A.">
        <title>The resurrection genome of Boea hygrometrica: A blueprint for survival of dehydration.</title>
        <authorList>
            <person name="Xiao L."/>
            <person name="Yang G."/>
            <person name="Zhang L."/>
            <person name="Yang X."/>
            <person name="Zhao S."/>
            <person name="Ji Z."/>
            <person name="Zhou Q."/>
            <person name="Hu M."/>
            <person name="Wang Y."/>
            <person name="Chen M."/>
            <person name="Xu Y."/>
            <person name="Jin H."/>
            <person name="Xiao X."/>
            <person name="Hu G."/>
            <person name="Bao F."/>
            <person name="Hu Y."/>
            <person name="Wan P."/>
            <person name="Li L."/>
            <person name="Deng X."/>
            <person name="Kuang T."/>
            <person name="Xiang C."/>
            <person name="Zhu J.K."/>
            <person name="Oliver M.J."/>
            <person name="He Y."/>
        </authorList>
    </citation>
    <scope>NUCLEOTIDE SEQUENCE [LARGE SCALE GENOMIC DNA]</scope>
    <source>
        <strain evidence="4">cv. XS01</strain>
    </source>
</reference>
<proteinExistence type="predicted"/>
<keyword evidence="3" id="KW-0808">Transferase</keyword>
<dbReference type="EMBL" id="KQ997619">
    <property type="protein sequence ID" value="KZV43844.1"/>
    <property type="molecule type" value="Genomic_DNA"/>
</dbReference>
<feature type="coiled-coil region" evidence="1">
    <location>
        <begin position="187"/>
        <end position="214"/>
    </location>
</feature>
<feature type="compositionally biased region" description="Basic and acidic residues" evidence="2">
    <location>
        <begin position="1"/>
        <end position="15"/>
    </location>
</feature>
<evidence type="ECO:0000313" key="3">
    <source>
        <dbReference type="EMBL" id="KZV43844.1"/>
    </source>
</evidence>